<comment type="caution">
    <text evidence="1">The sequence shown here is derived from an EMBL/GenBank/DDBJ whole genome shotgun (WGS) entry which is preliminary data.</text>
</comment>
<gene>
    <name evidence="1" type="ORF">EWV78_08470</name>
</gene>
<evidence type="ECO:0000313" key="1">
    <source>
        <dbReference type="EMBL" id="TRU36729.1"/>
    </source>
</evidence>
<name>A0A552EQI0_MICAE</name>
<dbReference type="InterPro" id="IPR025528">
    <property type="entry name" value="BrnA_antitoxin"/>
</dbReference>
<sequence length="84" mass="9723">MRKEYDFSKGKRGALISSTGKTRITIYLDDEILAYFREQTETAGMGYQTLINEALKQYIQSPSERSLTQSDLRRILREELSALQ</sequence>
<dbReference type="Pfam" id="PF14384">
    <property type="entry name" value="BrnA_antitoxin"/>
    <property type="match status" value="1"/>
</dbReference>
<dbReference type="Proteomes" id="UP000315113">
    <property type="component" value="Unassembled WGS sequence"/>
</dbReference>
<reference evidence="1 2" key="1">
    <citation type="submission" date="2019-01" db="EMBL/GenBank/DDBJ databases">
        <title>Coherence of Microcystis species and biogeography revealed through population genomics.</title>
        <authorList>
            <person name="Perez-Carrascal O.M."/>
            <person name="Terrat Y."/>
            <person name="Giani A."/>
            <person name="Fortin N."/>
            <person name="Tromas N."/>
            <person name="Shapiro B.J."/>
        </authorList>
    </citation>
    <scope>NUCLEOTIDE SEQUENCE [LARGE SCALE GENOMIC DNA]</scope>
    <source>
        <strain evidence="1">Ma_MB_F_20061100_S20D</strain>
    </source>
</reference>
<protein>
    <submittedName>
        <fullName evidence="1">CopG family transcriptional regulator</fullName>
    </submittedName>
</protein>
<evidence type="ECO:0000313" key="2">
    <source>
        <dbReference type="Proteomes" id="UP000315113"/>
    </source>
</evidence>
<dbReference type="EMBL" id="SFBH01000070">
    <property type="protein sequence ID" value="TRU36729.1"/>
    <property type="molecule type" value="Genomic_DNA"/>
</dbReference>
<accession>A0A552EQI0</accession>
<dbReference type="AlphaFoldDB" id="A0A552EQI0"/>
<organism evidence="1 2">
    <name type="scientific">Microcystis aeruginosa Ma_MB_F_20061100_S20D</name>
    <dbReference type="NCBI Taxonomy" id="2486253"/>
    <lineage>
        <taxon>Bacteria</taxon>
        <taxon>Bacillati</taxon>
        <taxon>Cyanobacteriota</taxon>
        <taxon>Cyanophyceae</taxon>
        <taxon>Oscillatoriophycideae</taxon>
        <taxon>Chroococcales</taxon>
        <taxon>Microcystaceae</taxon>
        <taxon>Microcystis</taxon>
    </lineage>
</organism>
<proteinExistence type="predicted"/>